<evidence type="ECO:0000256" key="6">
    <source>
        <dbReference type="SAM" id="Phobius"/>
    </source>
</evidence>
<accession>A0ABT2SGX2</accession>
<dbReference type="Pfam" id="PF02687">
    <property type="entry name" value="FtsX"/>
    <property type="match status" value="1"/>
</dbReference>
<gene>
    <name evidence="8" type="ORF">OCV47_00065</name>
</gene>
<keyword evidence="2" id="KW-1003">Cell membrane</keyword>
<evidence type="ECO:0000256" key="4">
    <source>
        <dbReference type="ARBA" id="ARBA00022989"/>
    </source>
</evidence>
<name>A0ABT2SGX2_9FIRM</name>
<evidence type="ECO:0000256" key="2">
    <source>
        <dbReference type="ARBA" id="ARBA00022475"/>
    </source>
</evidence>
<reference evidence="8 9" key="1">
    <citation type="journal article" date="2021" name="ISME Commun">
        <title>Automated analysis of genomic sequences facilitates high-throughput and comprehensive description of bacteria.</title>
        <authorList>
            <person name="Hitch T.C.A."/>
        </authorList>
    </citation>
    <scope>NUCLEOTIDE SEQUENCE [LARGE SCALE GENOMIC DNA]</scope>
    <source>
        <strain evidence="8 9">Sanger_29</strain>
    </source>
</reference>
<keyword evidence="5 6" id="KW-0472">Membrane</keyword>
<dbReference type="InterPro" id="IPR003838">
    <property type="entry name" value="ABC3_permease_C"/>
</dbReference>
<evidence type="ECO:0000256" key="1">
    <source>
        <dbReference type="ARBA" id="ARBA00004651"/>
    </source>
</evidence>
<dbReference type="Proteomes" id="UP001652338">
    <property type="component" value="Unassembled WGS sequence"/>
</dbReference>
<evidence type="ECO:0000313" key="8">
    <source>
        <dbReference type="EMBL" id="MCU6723763.1"/>
    </source>
</evidence>
<dbReference type="EMBL" id="JAOQKE010000001">
    <property type="protein sequence ID" value="MCU6723763.1"/>
    <property type="molecule type" value="Genomic_DNA"/>
</dbReference>
<proteinExistence type="predicted"/>
<evidence type="ECO:0000256" key="5">
    <source>
        <dbReference type="ARBA" id="ARBA00023136"/>
    </source>
</evidence>
<evidence type="ECO:0000256" key="3">
    <source>
        <dbReference type="ARBA" id="ARBA00022692"/>
    </source>
</evidence>
<feature type="domain" description="ABC3 transporter permease C-terminal" evidence="7">
    <location>
        <begin position="68"/>
        <end position="149"/>
    </location>
</feature>
<comment type="caution">
    <text evidence="8">The sequence shown here is derived from an EMBL/GenBank/DDBJ whole genome shotgun (WGS) entry which is preliminary data.</text>
</comment>
<keyword evidence="3 6" id="KW-0812">Transmembrane</keyword>
<evidence type="ECO:0000313" key="9">
    <source>
        <dbReference type="Proteomes" id="UP001652338"/>
    </source>
</evidence>
<dbReference type="RefSeq" id="WP_262652913.1">
    <property type="nucleotide sequence ID" value="NZ_JAOQKE010000001.1"/>
</dbReference>
<feature type="transmembrane region" description="Helical" evidence="6">
    <location>
        <begin position="118"/>
        <end position="145"/>
    </location>
</feature>
<sequence length="167" mass="18245">MWNAYSASYIKNNKTGNRFIMVISFLAAMMLSLVSGLFYNLWIDQVNQTIAESGTSEVAFTPVVIAYIVVFTIASLALVMMIHHAFAATMTNRIHQLGILQSIGATPRQIKSTLVNEVVVLSLPAIIVGSIIGIGLCWAVMSIIIGSTANLRDYTLTFTYHPIVFIG</sequence>
<evidence type="ECO:0000259" key="7">
    <source>
        <dbReference type="Pfam" id="PF02687"/>
    </source>
</evidence>
<feature type="transmembrane region" description="Helical" evidence="6">
    <location>
        <begin position="63"/>
        <end position="86"/>
    </location>
</feature>
<protein>
    <submittedName>
        <fullName evidence="8">FtsX-like permease family protein</fullName>
    </submittedName>
</protein>
<organism evidence="8 9">
    <name type="scientific">Muricoprocola aceti</name>
    <dbReference type="NCBI Taxonomy" id="2981772"/>
    <lineage>
        <taxon>Bacteria</taxon>
        <taxon>Bacillati</taxon>
        <taxon>Bacillota</taxon>
        <taxon>Clostridia</taxon>
        <taxon>Lachnospirales</taxon>
        <taxon>Lachnospiraceae</taxon>
        <taxon>Muricoprocola</taxon>
    </lineage>
</organism>
<keyword evidence="4 6" id="KW-1133">Transmembrane helix</keyword>
<feature type="transmembrane region" description="Helical" evidence="6">
    <location>
        <begin position="20"/>
        <end position="43"/>
    </location>
</feature>
<comment type="subcellular location">
    <subcellularLocation>
        <location evidence="1">Cell membrane</location>
        <topology evidence="1">Multi-pass membrane protein</topology>
    </subcellularLocation>
</comment>
<keyword evidence="9" id="KW-1185">Reference proteome</keyword>